<dbReference type="Gene3D" id="1.20.58.60">
    <property type="match status" value="16"/>
</dbReference>
<keyword evidence="4" id="KW-0175">Coiled coil</keyword>
<organism evidence="9">
    <name type="scientific">Enterobius vermicularis</name>
    <name type="common">Human pinworm</name>
    <dbReference type="NCBI Taxonomy" id="51028"/>
    <lineage>
        <taxon>Eukaryota</taxon>
        <taxon>Metazoa</taxon>
        <taxon>Ecdysozoa</taxon>
        <taxon>Nematoda</taxon>
        <taxon>Chromadorea</taxon>
        <taxon>Rhabditida</taxon>
        <taxon>Spirurina</taxon>
        <taxon>Oxyuridomorpha</taxon>
        <taxon>Oxyuroidea</taxon>
        <taxon>Oxyuridae</taxon>
        <taxon>Enterobius</taxon>
    </lineage>
</organism>
<keyword evidence="2" id="KW-0963">Cytoplasm</keyword>
<feature type="coiled-coil region" evidence="4">
    <location>
        <begin position="1094"/>
        <end position="1128"/>
    </location>
</feature>
<protein>
    <submittedName>
        <fullName evidence="9">GAR domain-containing protein</fullName>
    </submittedName>
</protein>
<accession>A0A0N4V0F1</accession>
<dbReference type="GO" id="GO:0005198">
    <property type="term" value="F:structural molecule activity"/>
    <property type="evidence" value="ECO:0007669"/>
    <property type="project" value="TreeGrafter"/>
</dbReference>
<dbReference type="InterPro" id="IPR018159">
    <property type="entry name" value="Spectrin/alpha-actinin"/>
</dbReference>
<dbReference type="GO" id="GO:0005882">
    <property type="term" value="C:intermediate filament"/>
    <property type="evidence" value="ECO:0007669"/>
    <property type="project" value="TreeGrafter"/>
</dbReference>
<evidence type="ECO:0000313" key="7">
    <source>
        <dbReference type="EMBL" id="VDD87958.1"/>
    </source>
</evidence>
<evidence type="ECO:0000256" key="4">
    <source>
        <dbReference type="SAM" id="Coils"/>
    </source>
</evidence>
<dbReference type="PANTHER" id="PTHR23169">
    <property type="entry name" value="ENVOPLAKIN"/>
    <property type="match status" value="1"/>
</dbReference>
<gene>
    <name evidence="7" type="ORF">EVEC_LOCUS3101</name>
</gene>
<dbReference type="SMART" id="SM00243">
    <property type="entry name" value="GAS2"/>
    <property type="match status" value="1"/>
</dbReference>
<feature type="compositionally biased region" description="Polar residues" evidence="5">
    <location>
        <begin position="3567"/>
        <end position="3577"/>
    </location>
</feature>
<evidence type="ECO:0000256" key="5">
    <source>
        <dbReference type="SAM" id="MobiDB-lite"/>
    </source>
</evidence>
<sequence length="3625" mass="411399">MRLNYCFKEDIATKCVEHQAVISGILDQLSGFGSIVVDNIGAIASPKDAETLKNDMEELRNKLKASAAHIETAIQEADRLCTEEADMLTPEQFHALKEGRNQLETTYTHLLQYSDILLEKLNEITKLLLNFTSSTSSFHSYITSKTREIGFVKAESGNLEALNESFQKAEDLEKDVKLNADQLDSISALLRRVRKTLDDYLIELNAQYPDVKVSNLDAPELGDTLSRLQTDYDLLLGECSDLKAFLEKLRSLSALHKQNIDDFEKEFSEFEQQSNRAVEKVATTNEITDNAFASELLTELQSLHATCFEHGSRLETIMKPSAELEEALVGTDARERVVLENKQLFDEFKRRQSRTCAKIEESVDSWRSKIARSEGLREGLKGLLQWLQTEEEKLKQAPQLPLSLNQLSELRNEGELAHRELMSQQKVLDDFGKEIFRHCSSGSSGSANSQLAEQYRKAESLFPSLISLSKAYCENIADLCKMLSTFDSEERSVREKLSFLEKRLENLSPADRGEIEAFSKSLDHLVDKDWNDLQQQQKRILRMPNIVETSLLTDKMNGIQHDIESLFDKLGTLSSQGEQLVNLKKSYCEQRDALFSWLNSLKNKIEVPVVLVELEKIPLDESELGVQRNVCEELQNEHRRRQFELDSFSAVGSKLIELETIARMHAKSPSRQEESQIMLREISAIEQQYGLLDSHLKTLSEKIGSTSEKLVSRLEKVLQKEKQPQFEEVKAKARNLVGDGNVTGSDEIAAAGKDLEDTWESLNRNIDLVKSQAEISNQLLQGCEDVEKWLKQKERMLTVIEEAVNVDPKVIAGQIFQIELLSSEMNDQEKMRSRLNDLANDLINSADETSREQLIEKMDELNRRWLAFNGKLKEDDGKLSEAKEVTAQFAALQRSIKSDLLDLAETTEEASRDPLTSPEYYDDHLQKLSELDKKGSEVNRKIGELREYANSITQLLPGVHNDVTEQLNGNSKNAEELIRRIESLKNATLNAKKLENETANEVENTFKWLKGIKSQLNDVGNVSADPRVLADQSKTIEELYTDVLSKEGDVALLRAKLNEQLKKNFNSDLKGVADTLYGEWVPILEETKKKHTLVERVSNLVSQLENGLADFEQRAQQTQDDLKKLQLNEIGAAKALEQQAERSFVELQSLEPIMSKLEEAVGGKSATTLRRRLENAQNDWKTVVKDAQSASSKLQTISELKDGWRRQNSEMNKIVKELQTVVEPDEETELKNVILGLETDYTNLLNEMEGDLKKSTEREEEADRLKREVTEIGCSVQAIITASLTPIGLAPNQLERQLVECDTMMQSLDEKEKELDRLANELKGQCDAGVITTAQLTVGLNQLARNRGEIDSQRRLLLQRKQKIIDLQQSLVEIGKEADAICVKLRDFATEGVLQASVKSDLSDLKSQQEELRLLKDRLRKEIGDRVEKIINECERLIKSADKQADTSEIEAEKTNVLTAWNEMCTSVAEREKQICGAIQELGSYTDAYNALLIWLEDTEESLDNQQPPSTEYKVVKAQSSANDILLKHIEEKQASVEKFKGLVGKIESNAGGDTQNFSLKDGPENFAKRYEVLLERAQTRRSRLHTALGLAEEWFHLATPLSIWLDATEKAVHQLGKVPVNEEIMQQQIKAHQDLEANIASRRPDFDRLVALCPMLAELTSKKEAEELEDSMHALVSRYEDLESRTNQCGLADDIGNFLGQTSDLGEWLDRIEDDVDKIKDISIYPEELIDQSSAVAEEVFDKNTFDSSPFTNASFSRSEYGSTKKKVDELAMEVTKQERLVASVVENGRELCRHTSGDEAIILQSRIEGLRNRYLDLAAVTDSKIALLSEALPLAEKFQDGCESVQQWMDAVEQDLQDIDQVPLEAQSTLVAQMEDDLNKWRTDVEEINNISKQLMQLSRGPRADELDAQTDDLNRRFNILADQVTRKAEKLSSAEKQSRQVLDELDYLNGWFGDAVDRLKQASAPAVDPDYVKKQLRNQKLMNEDIAVMRARFRDATADAQKVARALGDEADGQNALLASKIETGRDLSRDVTRLGEMRLGDLEQALALCQEVDQSFGELHTWLETIENEFENNSSLTTGIQRDELLKQQAINMELQQSIQSQKPLLDRFEKNVAALEELCDEEDALQLDKIAEGLEQRYEEVRDAVRNRALALESAIEHSSQFTDRLDVILAKLGGAAVQIRNPDPVSSDPERIRSQISDNLALKEELKLKEGALQSVKESAEVILKQAKPNDPAVAEISSKIEKLDKLWQELNDGVAERGSALESTLAKAERFWSELEKCQNAIEELRIRIMDIHPAAGQPTLIKQQQSALSAIEENLHETKPMVNELRLAGMDLCDAVAVEERAHVEQQLGVVETNWSTVTDLYARKSKDLIDAMDNAMEFHDLYSELLDWLVERESKVAEFTCSPGTSSADVKNELAALDVLKTILDEKVVQKERLNQLCANLCVGATVQQCATIRAPINDLNNRWNRLYTTLNERQQKMERALLEMGQFSQAYEQLLGWIEKTNHTLEEIDPRPTSLKQAEIEVCKYKVVQNDIRAHEASVETLNNAAKRIIAADPNSTSATQPMIDELNAQWHMLADKLDNLWTQLTGAREAAESLGSEMDKWTLWLQDKDADLSHSKPLAGLPETARAQLDDFLVLKAEIEQNRPELEAHLEAGDSYLSDNAGNKDSWIAQKQMQLRKKWTQIQEKLGDKEQKLRIALADAEQLSAAMNAMNDWLTSAEAKLGRVEPISRILSTLQSQIVEQTNFEAEVARQRDLMADLKSRGTKLQYLCEKKDAIPIKNNLVSARHRLDKIVSRCADRTKQLDNASKESTVYFEGHSGLMDWIDQSLKWIEKNNAETLFGENIREALDRHKDFQRELANRQPIFDTTFKRGKTLVDHAPKGEQGVIGDMNEELRSHWAQLCTASVQRQRDIEEALLESGQFDDALSSLREWLEKTLPVVEGRSRESVYGDVETVNQFVEENQSLKEEIKSRQASLASVRQRAEQMLSSKKEEDNSSDGLRERLNQLNGDWQQLESLVDTRNDNLAKALQEAEAFGTEARAILDWLPRIEDRLRMRGQKPETEAEILDQMDEVAQVRKELDDKVPTLEGVLASGREILSKCHPNAEQNMKYWLKILQGRWDEVSQIADTKRVDLEKQLSNLHEQEELIAKLLKFINAKDADLRELSSAELPLDMVEVQRLIDEHEQFDNTLREKQSEVSSATIGRRLPIMDLDAPTKHKKPNLKKEKPIRHPKADLLSEKWNRLWLDSVEYGSRLRKLKDHLEELKKLESFTFEEWRERYLEWTDSGKARISDLFRRIDKSGTGSVPRNAFIEEILRSKFPTTRLEMEKVADEFDKGDGMIDSKEFMARLRSEFAKSAHYTVLQKLPVKQKTEGEKINEEVQRQSEKCSCHTPYRIQKVGEGHYRFGDTQIKRMVRILRFTVMVRVGGGWVALDEFLHKHDPCRAKGRTNIDLQRGFYNDVRPINAHDSMETFTKSRSASNRASPVTVAGEISYYNRYSGTPGPITKIREKTERSVPMHIGKRTPNSSQISLNEGSLLPRRTSDVSLQDGKIGKGLASNNISRSNSRGEIYDMLRPSSRCSESSDFSERPTRIPSLRGRKGVNYRSSSARNSPHL</sequence>
<dbReference type="GO" id="GO:0008017">
    <property type="term" value="F:microtubule binding"/>
    <property type="evidence" value="ECO:0007669"/>
    <property type="project" value="InterPro"/>
</dbReference>
<dbReference type="CDD" id="cd00176">
    <property type="entry name" value="SPEC"/>
    <property type="match status" value="9"/>
</dbReference>
<reference evidence="9" key="1">
    <citation type="submission" date="2016-04" db="UniProtKB">
        <authorList>
            <consortium name="WormBaseParasite"/>
        </authorList>
    </citation>
    <scope>IDENTIFICATION</scope>
</reference>
<dbReference type="EMBL" id="UXUI01007509">
    <property type="protein sequence ID" value="VDD87958.1"/>
    <property type="molecule type" value="Genomic_DNA"/>
</dbReference>
<feature type="compositionally biased region" description="Polar residues" evidence="5">
    <location>
        <begin position="3614"/>
        <end position="3625"/>
    </location>
</feature>
<dbReference type="OrthoDB" id="2250192at2759"/>
<dbReference type="Gene3D" id="1.10.238.10">
    <property type="entry name" value="EF-hand"/>
    <property type="match status" value="1"/>
</dbReference>
<dbReference type="InterPro" id="IPR043197">
    <property type="entry name" value="Plakin"/>
</dbReference>
<evidence type="ECO:0000313" key="8">
    <source>
        <dbReference type="Proteomes" id="UP000274131"/>
    </source>
</evidence>
<dbReference type="GO" id="GO:0005886">
    <property type="term" value="C:plasma membrane"/>
    <property type="evidence" value="ECO:0007669"/>
    <property type="project" value="UniProtKB-SubCell"/>
</dbReference>
<evidence type="ECO:0000259" key="6">
    <source>
        <dbReference type="PROSITE" id="PS51460"/>
    </source>
</evidence>
<dbReference type="GO" id="GO:0030056">
    <property type="term" value="C:hemidesmosome"/>
    <property type="evidence" value="ECO:0007669"/>
    <property type="project" value="TreeGrafter"/>
</dbReference>
<dbReference type="PANTHER" id="PTHR23169:SF23">
    <property type="entry name" value="SHORT STOP, ISOFORM H"/>
    <property type="match status" value="1"/>
</dbReference>
<keyword evidence="8" id="KW-1185">Reference proteome</keyword>
<feature type="domain" description="GAR" evidence="6">
    <location>
        <begin position="3382"/>
        <end position="3454"/>
    </location>
</feature>
<dbReference type="Pfam" id="PF02187">
    <property type="entry name" value="GAS2"/>
    <property type="match status" value="1"/>
</dbReference>
<dbReference type="SMART" id="SM00150">
    <property type="entry name" value="SPEC"/>
    <property type="match status" value="19"/>
</dbReference>
<feature type="coiled-coil region" evidence="4">
    <location>
        <begin position="49"/>
        <end position="76"/>
    </location>
</feature>
<feature type="region of interest" description="Disordered" evidence="5">
    <location>
        <begin position="3524"/>
        <end position="3625"/>
    </location>
</feature>
<reference evidence="7 8" key="2">
    <citation type="submission" date="2018-10" db="EMBL/GenBank/DDBJ databases">
        <authorList>
            <consortium name="Pathogen Informatics"/>
        </authorList>
    </citation>
    <scope>NUCLEOTIDE SEQUENCE [LARGE SCALE GENOMIC DNA]</scope>
</reference>
<dbReference type="InterPro" id="IPR036534">
    <property type="entry name" value="GAR_dom_sf"/>
</dbReference>
<dbReference type="SUPFAM" id="SSF46966">
    <property type="entry name" value="Spectrin repeat"/>
    <property type="match status" value="15"/>
</dbReference>
<feature type="coiled-coil region" evidence="4">
    <location>
        <begin position="2110"/>
        <end position="2149"/>
    </location>
</feature>
<dbReference type="InterPro" id="IPR003108">
    <property type="entry name" value="GAR_dom"/>
</dbReference>
<feature type="coiled-coil region" evidence="4">
    <location>
        <begin position="1294"/>
        <end position="1328"/>
    </location>
</feature>
<keyword evidence="3" id="KW-0206">Cytoskeleton</keyword>
<dbReference type="InterPro" id="IPR011992">
    <property type="entry name" value="EF-hand-dom_pair"/>
</dbReference>
<evidence type="ECO:0000256" key="2">
    <source>
        <dbReference type="ARBA" id="ARBA00022490"/>
    </source>
</evidence>
<comment type="subcellular location">
    <subcellularLocation>
        <location evidence="1">Cytoplasm</location>
        <location evidence="1">Cytoskeleton</location>
    </subcellularLocation>
</comment>
<dbReference type="WBParaSite" id="EVEC_0000339301-mRNA-1">
    <property type="protein sequence ID" value="EVEC_0000339301-mRNA-1"/>
    <property type="gene ID" value="EVEC_0000339301"/>
</dbReference>
<proteinExistence type="predicted"/>
<dbReference type="SUPFAM" id="SSF143575">
    <property type="entry name" value="GAS2 domain-like"/>
    <property type="match status" value="1"/>
</dbReference>
<dbReference type="GO" id="GO:0005737">
    <property type="term" value="C:cytoplasm"/>
    <property type="evidence" value="ECO:0007669"/>
    <property type="project" value="TreeGrafter"/>
</dbReference>
<dbReference type="GO" id="GO:0042060">
    <property type="term" value="P:wound healing"/>
    <property type="evidence" value="ECO:0007669"/>
    <property type="project" value="TreeGrafter"/>
</dbReference>
<name>A0A0N4V0F1_ENTVE</name>
<dbReference type="Pfam" id="PF00435">
    <property type="entry name" value="Spectrin"/>
    <property type="match status" value="9"/>
</dbReference>
<dbReference type="InterPro" id="IPR002017">
    <property type="entry name" value="Spectrin_repeat"/>
</dbReference>
<feature type="coiled-coil region" evidence="4">
    <location>
        <begin position="246"/>
        <end position="280"/>
    </location>
</feature>
<feature type="coiled-coil region" evidence="4">
    <location>
        <begin position="967"/>
        <end position="1004"/>
    </location>
</feature>
<dbReference type="Proteomes" id="UP000274131">
    <property type="component" value="Unassembled WGS sequence"/>
</dbReference>
<feature type="coiled-coil region" evidence="4">
    <location>
        <begin position="152"/>
        <end position="179"/>
    </location>
</feature>
<dbReference type="GO" id="GO:0031122">
    <property type="term" value="P:cytoplasmic microtubule organization"/>
    <property type="evidence" value="ECO:0007669"/>
    <property type="project" value="TreeGrafter"/>
</dbReference>
<feature type="compositionally biased region" description="Polar residues" evidence="5">
    <location>
        <begin position="3534"/>
        <end position="3544"/>
    </location>
</feature>
<evidence type="ECO:0000256" key="3">
    <source>
        <dbReference type="ARBA" id="ARBA00023212"/>
    </source>
</evidence>
<dbReference type="PROSITE" id="PS51460">
    <property type="entry name" value="GAR"/>
    <property type="match status" value="1"/>
</dbReference>
<dbReference type="STRING" id="51028.A0A0N4V0F1"/>
<feature type="coiled-coil region" evidence="4">
    <location>
        <begin position="1402"/>
        <end position="1451"/>
    </location>
</feature>
<dbReference type="Gene3D" id="3.30.920.20">
    <property type="entry name" value="Gas2-like domain"/>
    <property type="match status" value="1"/>
</dbReference>
<dbReference type="SUPFAM" id="SSF47473">
    <property type="entry name" value="EF-hand"/>
    <property type="match status" value="1"/>
</dbReference>
<feature type="coiled-coil region" evidence="4">
    <location>
        <begin position="818"/>
        <end position="864"/>
    </location>
</feature>
<evidence type="ECO:0000313" key="9">
    <source>
        <dbReference type="WBParaSite" id="EVEC_0000339301-mRNA-1"/>
    </source>
</evidence>
<evidence type="ECO:0000256" key="1">
    <source>
        <dbReference type="ARBA" id="ARBA00004245"/>
    </source>
</evidence>
<dbReference type="GO" id="GO:0045104">
    <property type="term" value="P:intermediate filament cytoskeleton organization"/>
    <property type="evidence" value="ECO:0007669"/>
    <property type="project" value="InterPro"/>
</dbReference>